<organism evidence="1">
    <name type="scientific">Rhizophora mucronata</name>
    <name type="common">Asiatic mangrove</name>
    <dbReference type="NCBI Taxonomy" id="61149"/>
    <lineage>
        <taxon>Eukaryota</taxon>
        <taxon>Viridiplantae</taxon>
        <taxon>Streptophyta</taxon>
        <taxon>Embryophyta</taxon>
        <taxon>Tracheophyta</taxon>
        <taxon>Spermatophyta</taxon>
        <taxon>Magnoliopsida</taxon>
        <taxon>eudicotyledons</taxon>
        <taxon>Gunneridae</taxon>
        <taxon>Pentapetalae</taxon>
        <taxon>rosids</taxon>
        <taxon>fabids</taxon>
        <taxon>Malpighiales</taxon>
        <taxon>Rhizophoraceae</taxon>
        <taxon>Rhizophora</taxon>
    </lineage>
</organism>
<dbReference type="AlphaFoldDB" id="A0A2P2QUR6"/>
<name>A0A2P2QUR6_RHIMU</name>
<reference evidence="1" key="1">
    <citation type="submission" date="2018-02" db="EMBL/GenBank/DDBJ databases">
        <title>Rhizophora mucronata_Transcriptome.</title>
        <authorList>
            <person name="Meera S.P."/>
            <person name="Sreeshan A."/>
            <person name="Augustine A."/>
        </authorList>
    </citation>
    <scope>NUCLEOTIDE SEQUENCE</scope>
    <source>
        <tissue evidence="1">Leaf</tissue>
    </source>
</reference>
<dbReference type="EMBL" id="GGEC01090204">
    <property type="protein sequence ID" value="MBX70688.1"/>
    <property type="molecule type" value="Transcribed_RNA"/>
</dbReference>
<sequence>MATKLFEFEHPLVARLGILFLYSLSSL</sequence>
<accession>A0A2P2QUR6</accession>
<protein>
    <submittedName>
        <fullName evidence="1">Uncharacterized protein</fullName>
    </submittedName>
</protein>
<evidence type="ECO:0000313" key="1">
    <source>
        <dbReference type="EMBL" id="MBX70688.1"/>
    </source>
</evidence>
<proteinExistence type="predicted"/>